<evidence type="ECO:0000256" key="2">
    <source>
        <dbReference type="ARBA" id="ARBA00004236"/>
    </source>
</evidence>
<feature type="transmembrane region" description="Helical" evidence="9">
    <location>
        <begin position="28"/>
        <end position="46"/>
    </location>
</feature>
<reference evidence="11" key="1">
    <citation type="submission" date="2018-07" db="EMBL/GenBank/DDBJ databases">
        <authorList>
            <person name="Quirk P.G."/>
            <person name="Krulwich T.A."/>
        </authorList>
    </citation>
    <scope>NUCLEOTIDE SEQUENCE</scope>
</reference>
<keyword evidence="4 9" id="KW-0812">Transmembrane</keyword>
<dbReference type="PANTHER" id="PTHR38035">
    <property type="entry name" value="UPF0070 PROTEIN YFGM"/>
    <property type="match status" value="1"/>
</dbReference>
<organism evidence="11">
    <name type="scientific">metagenome</name>
    <dbReference type="NCBI Taxonomy" id="256318"/>
    <lineage>
        <taxon>unclassified sequences</taxon>
        <taxon>metagenomes</taxon>
    </lineage>
</organism>
<dbReference type="GO" id="GO:0044877">
    <property type="term" value="F:protein-containing complex binding"/>
    <property type="evidence" value="ECO:0007669"/>
    <property type="project" value="InterPro"/>
</dbReference>
<protein>
    <recommendedName>
        <fullName evidence="10">Ancillary SecYEG translocon subunit/Cell division coordinator CpoB TPR domain-containing protein</fullName>
    </recommendedName>
</protein>
<dbReference type="AlphaFoldDB" id="A0A380T8Z6"/>
<keyword evidence="7" id="KW-0143">Chaperone</keyword>
<evidence type="ECO:0000256" key="5">
    <source>
        <dbReference type="ARBA" id="ARBA00022989"/>
    </source>
</evidence>
<keyword evidence="5 9" id="KW-1133">Transmembrane helix</keyword>
<dbReference type="Pfam" id="PF09976">
    <property type="entry name" value="TPR_21"/>
    <property type="match status" value="1"/>
</dbReference>
<name>A0A380T8Z6_9ZZZZ</name>
<dbReference type="PANTHER" id="PTHR38035:SF1">
    <property type="entry name" value="ANCILLARY SECYEG TRANSLOCON SUBUNIT"/>
    <property type="match status" value="1"/>
</dbReference>
<accession>A0A380T8Z6</accession>
<keyword evidence="6 9" id="KW-0472">Membrane</keyword>
<evidence type="ECO:0000256" key="6">
    <source>
        <dbReference type="ARBA" id="ARBA00023136"/>
    </source>
</evidence>
<keyword evidence="3" id="KW-1003">Cell membrane</keyword>
<dbReference type="GO" id="GO:0005886">
    <property type="term" value="C:plasma membrane"/>
    <property type="evidence" value="ECO:0007669"/>
    <property type="project" value="UniProtKB-SubCell"/>
</dbReference>
<sequence>MNSLSDTLIREVDEDLRRDRLARLWKKYGSLLVGGIILLVLVVAGAEGWRSYQRSTHADASRRLAEAARLVATDPSAAAHAFTALAEDGPGDIAVLARLRAADALARAGDGAGARDAYQKLATTTSDPLYASLGTLFRAMLALEQPQANLAALETLSAELAPLTATDQPWRYTAQELLAAVSLERGDHAKAKELLEALRNDPQAPSEARARAGQVLTQSGMENR</sequence>
<dbReference type="InterPro" id="IPR018704">
    <property type="entry name" value="SecYEG/CpoB_TPR"/>
</dbReference>
<evidence type="ECO:0000256" key="3">
    <source>
        <dbReference type="ARBA" id="ARBA00022475"/>
    </source>
</evidence>
<feature type="region of interest" description="Disordered" evidence="8">
    <location>
        <begin position="199"/>
        <end position="224"/>
    </location>
</feature>
<evidence type="ECO:0000256" key="1">
    <source>
        <dbReference type="ARBA" id="ARBA00004167"/>
    </source>
</evidence>
<feature type="domain" description="Ancillary SecYEG translocon subunit/Cell division coordinator CpoB TPR" evidence="10">
    <location>
        <begin position="24"/>
        <end position="159"/>
    </location>
</feature>
<evidence type="ECO:0000256" key="9">
    <source>
        <dbReference type="SAM" id="Phobius"/>
    </source>
</evidence>
<evidence type="ECO:0000256" key="8">
    <source>
        <dbReference type="SAM" id="MobiDB-lite"/>
    </source>
</evidence>
<gene>
    <name evidence="11" type="ORF">DF3PB_1040010</name>
</gene>
<evidence type="ECO:0000256" key="7">
    <source>
        <dbReference type="ARBA" id="ARBA00023186"/>
    </source>
</evidence>
<comment type="subcellular location">
    <subcellularLocation>
        <location evidence="2">Cell membrane</location>
    </subcellularLocation>
    <subcellularLocation>
        <location evidence="1">Membrane</location>
        <topology evidence="1">Single-pass membrane protein</topology>
    </subcellularLocation>
</comment>
<evidence type="ECO:0000313" key="11">
    <source>
        <dbReference type="EMBL" id="SUS03634.1"/>
    </source>
</evidence>
<dbReference type="InterPro" id="IPR026039">
    <property type="entry name" value="YfgM"/>
</dbReference>
<evidence type="ECO:0000256" key="4">
    <source>
        <dbReference type="ARBA" id="ARBA00022692"/>
    </source>
</evidence>
<evidence type="ECO:0000259" key="10">
    <source>
        <dbReference type="Pfam" id="PF09976"/>
    </source>
</evidence>
<dbReference type="EMBL" id="UIDG01000007">
    <property type="protein sequence ID" value="SUS03634.1"/>
    <property type="molecule type" value="Genomic_DNA"/>
</dbReference>
<feature type="compositionally biased region" description="Polar residues" evidence="8">
    <location>
        <begin position="215"/>
        <end position="224"/>
    </location>
</feature>
<proteinExistence type="predicted"/>